<proteinExistence type="predicted"/>
<dbReference type="NCBIfam" id="TIGR00254">
    <property type="entry name" value="GGDEF"/>
    <property type="match status" value="1"/>
</dbReference>
<dbReference type="SMART" id="SM00052">
    <property type="entry name" value="EAL"/>
    <property type="match status" value="1"/>
</dbReference>
<dbReference type="PROSITE" id="PS50883">
    <property type="entry name" value="EAL"/>
    <property type="match status" value="1"/>
</dbReference>
<evidence type="ECO:0000313" key="4">
    <source>
        <dbReference type="EMBL" id="KDR31867.1"/>
    </source>
</evidence>
<dbReference type="InterPro" id="IPR000014">
    <property type="entry name" value="PAS"/>
</dbReference>
<dbReference type="Pfam" id="PF00563">
    <property type="entry name" value="EAL"/>
    <property type="match status" value="1"/>
</dbReference>
<dbReference type="Proteomes" id="UP000027451">
    <property type="component" value="Unassembled WGS sequence"/>
</dbReference>
<evidence type="ECO:0000259" key="1">
    <source>
        <dbReference type="PROSITE" id="PS50113"/>
    </source>
</evidence>
<name>A0A656QNP4_9BURK</name>
<comment type="caution">
    <text evidence="4">The sequence shown here is derived from an EMBL/GenBank/DDBJ whole genome shotgun (WGS) entry which is preliminary data.</text>
</comment>
<dbReference type="Gene3D" id="3.30.70.270">
    <property type="match status" value="1"/>
</dbReference>
<dbReference type="EMBL" id="JFHD01000004">
    <property type="protein sequence ID" value="KDR31867.1"/>
    <property type="molecule type" value="Genomic_DNA"/>
</dbReference>
<evidence type="ECO:0000313" key="5">
    <source>
        <dbReference type="Proteomes" id="UP000027451"/>
    </source>
</evidence>
<dbReference type="InterPro" id="IPR001610">
    <property type="entry name" value="PAC"/>
</dbReference>
<dbReference type="SMART" id="SM00091">
    <property type="entry name" value="PAS"/>
    <property type="match status" value="2"/>
</dbReference>
<dbReference type="PROSITE" id="PS50113">
    <property type="entry name" value="PAC"/>
    <property type="match status" value="1"/>
</dbReference>
<dbReference type="PANTHER" id="PTHR44757">
    <property type="entry name" value="DIGUANYLATE CYCLASE DGCP"/>
    <property type="match status" value="1"/>
</dbReference>
<protein>
    <submittedName>
        <fullName evidence="4">Diguanylate cyclase</fullName>
    </submittedName>
</protein>
<dbReference type="SMART" id="SM00267">
    <property type="entry name" value="GGDEF"/>
    <property type="match status" value="1"/>
</dbReference>
<dbReference type="PANTHER" id="PTHR44757:SF2">
    <property type="entry name" value="BIOFILM ARCHITECTURE MAINTENANCE PROTEIN MBAA"/>
    <property type="match status" value="1"/>
</dbReference>
<feature type="domain" description="GGDEF" evidence="3">
    <location>
        <begin position="515"/>
        <end position="647"/>
    </location>
</feature>
<evidence type="ECO:0000259" key="2">
    <source>
        <dbReference type="PROSITE" id="PS50883"/>
    </source>
</evidence>
<dbReference type="InterPro" id="IPR000160">
    <property type="entry name" value="GGDEF_dom"/>
</dbReference>
<reference evidence="4 5" key="1">
    <citation type="submission" date="2014-03" db="EMBL/GenBank/DDBJ databases">
        <title>Draft Genome Sequences of Four Burkholderia Strains.</title>
        <authorList>
            <person name="Liu X.Y."/>
            <person name="Li C.X."/>
            <person name="Xu J.H."/>
        </authorList>
    </citation>
    <scope>NUCLEOTIDE SEQUENCE [LARGE SCALE GENOMIC DNA]</scope>
    <source>
        <strain evidence="4 5">OP-1</strain>
    </source>
</reference>
<dbReference type="Pfam" id="PF00990">
    <property type="entry name" value="GGDEF"/>
    <property type="match status" value="1"/>
</dbReference>
<dbReference type="PROSITE" id="PS50887">
    <property type="entry name" value="GGDEF"/>
    <property type="match status" value="1"/>
</dbReference>
<dbReference type="RefSeq" id="WP_008345781.1">
    <property type="nucleotide sequence ID" value="NZ_CP084288.1"/>
</dbReference>
<feature type="domain" description="EAL" evidence="2">
    <location>
        <begin position="656"/>
        <end position="907"/>
    </location>
</feature>
<dbReference type="AlphaFoldDB" id="A0A656QNP4"/>
<sequence length="913" mass="99376">MFHLRLRTLISWSRRRFATTLVLATLSASGLCLAALAAVSITVDRDIGERELRRALDVGSELELLVDLHLAANTDFLKGVGSATFESRAWPIARAVMVARAYNHLDALLADSPAAAEKLAELRRLSGEWPKALQDAAANVALASHGTAVDSGRLLLANASLKSIMDILALLRSDERELIASMQEKAQSQILKQRIALIVGLAAGMLLLAFAASSRHRSALAKNAARIVADEAQKRFSQYFDQHPVAMLIFDVGNGAILTANAAAQRQYRATLEQLNALTIFDLRPAEEVANFRLDLAGYVQSGAGSGAGGIRRHRRLDGDVIFVDVSFHLLSFGGHEACFITAHDVTAHENAKEQLHLRSRALEATRDAIVISHLSCGSHRITYANTAFERLTGRRVADVLGAQTQAALGWDRAMPETGSLTHAMRGNVEASRLLKMSRSNGSTFWSDTYVGPILDDHGRVTHSITVLSDVTERVRHQEQLKRQALEDPLTGLPNRLALGELFDHAVRIARRNGDRLGFIFLDLDNFKDVNDSLGHAAGDDVLREVSRRLESSVTPPGFVARYAGDEFVVLLPGRSQDECLAHARQIATLLAQPMKAADATVVSVASMGVAFFPDHGSDAETLLRAADAAMYRSKSLHAGSIQVFDPEIAAAETARSAMVKALGLAIAKNELFVLYQPKICLRTRRVEGFEALLRWQSKEFGLVNPAQFIPLAESTGLIVQIGEWVLEQACRQAGEWARLSPFVVVAVNVSPVQFERSDVPAMVARVLERSRVDPRNIELEITESTLMAPGALPSLQALRRLDVSIAIDDFGTGFSSLGYVRSFMVDRVKLDMSFVRGIGCSRADEVIVKAVIAMGQALDIRVVAEGVETADQLDYLIDNGCDEVQGFWLGCPMRPELAEISLMQSALAPSVA</sequence>
<dbReference type="SUPFAM" id="SSF55073">
    <property type="entry name" value="Nucleotide cyclase"/>
    <property type="match status" value="1"/>
</dbReference>
<dbReference type="InterPro" id="IPR043128">
    <property type="entry name" value="Rev_trsase/Diguanyl_cyclase"/>
</dbReference>
<dbReference type="InterPro" id="IPR052155">
    <property type="entry name" value="Biofilm_reg_signaling"/>
</dbReference>
<dbReference type="CDD" id="cd01949">
    <property type="entry name" value="GGDEF"/>
    <property type="match status" value="1"/>
</dbReference>
<dbReference type="CDD" id="cd00130">
    <property type="entry name" value="PAS"/>
    <property type="match status" value="1"/>
</dbReference>
<dbReference type="InterPro" id="IPR013767">
    <property type="entry name" value="PAS_fold"/>
</dbReference>
<dbReference type="GO" id="GO:0006355">
    <property type="term" value="P:regulation of DNA-templated transcription"/>
    <property type="evidence" value="ECO:0007669"/>
    <property type="project" value="InterPro"/>
</dbReference>
<dbReference type="InterPro" id="IPR029787">
    <property type="entry name" value="Nucleotide_cyclase"/>
</dbReference>
<evidence type="ECO:0000259" key="3">
    <source>
        <dbReference type="PROSITE" id="PS50887"/>
    </source>
</evidence>
<dbReference type="SUPFAM" id="SSF55785">
    <property type="entry name" value="PYP-like sensor domain (PAS domain)"/>
    <property type="match status" value="2"/>
</dbReference>
<gene>
    <name evidence="4" type="ORF">BG60_24710</name>
</gene>
<dbReference type="InterPro" id="IPR013656">
    <property type="entry name" value="PAS_4"/>
</dbReference>
<dbReference type="CDD" id="cd01948">
    <property type="entry name" value="EAL"/>
    <property type="match status" value="1"/>
</dbReference>
<dbReference type="OrthoDB" id="9813903at2"/>
<dbReference type="InterPro" id="IPR035965">
    <property type="entry name" value="PAS-like_dom_sf"/>
</dbReference>
<dbReference type="Gene3D" id="3.20.20.450">
    <property type="entry name" value="EAL domain"/>
    <property type="match status" value="1"/>
</dbReference>
<dbReference type="InterPro" id="IPR000700">
    <property type="entry name" value="PAS-assoc_C"/>
</dbReference>
<dbReference type="SMART" id="SM00086">
    <property type="entry name" value="PAC"/>
    <property type="match status" value="1"/>
</dbReference>
<feature type="domain" description="PAC" evidence="1">
    <location>
        <begin position="431"/>
        <end position="483"/>
    </location>
</feature>
<dbReference type="InterPro" id="IPR035919">
    <property type="entry name" value="EAL_sf"/>
</dbReference>
<dbReference type="Pfam" id="PF00989">
    <property type="entry name" value="PAS"/>
    <property type="match status" value="1"/>
</dbReference>
<dbReference type="InterPro" id="IPR001633">
    <property type="entry name" value="EAL_dom"/>
</dbReference>
<keyword evidence="5" id="KW-1185">Reference proteome</keyword>
<dbReference type="Gene3D" id="3.30.450.20">
    <property type="entry name" value="PAS domain"/>
    <property type="match status" value="2"/>
</dbReference>
<dbReference type="Pfam" id="PF08448">
    <property type="entry name" value="PAS_4"/>
    <property type="match status" value="1"/>
</dbReference>
<organism evidence="4 5">
    <name type="scientific">Caballeronia zhejiangensis</name>
    <dbReference type="NCBI Taxonomy" id="871203"/>
    <lineage>
        <taxon>Bacteria</taxon>
        <taxon>Pseudomonadati</taxon>
        <taxon>Pseudomonadota</taxon>
        <taxon>Betaproteobacteria</taxon>
        <taxon>Burkholderiales</taxon>
        <taxon>Burkholderiaceae</taxon>
        <taxon>Caballeronia</taxon>
    </lineage>
</organism>
<dbReference type="NCBIfam" id="TIGR00229">
    <property type="entry name" value="sensory_box"/>
    <property type="match status" value="2"/>
</dbReference>
<accession>A0A656QNP4</accession>
<dbReference type="SUPFAM" id="SSF141868">
    <property type="entry name" value="EAL domain-like"/>
    <property type="match status" value="1"/>
</dbReference>